<evidence type="ECO:0000256" key="1">
    <source>
        <dbReference type="SAM" id="MobiDB-lite"/>
    </source>
</evidence>
<organism evidence="2 3">
    <name type="scientific">Methylobacterium brachythecii</name>
    <dbReference type="NCBI Taxonomy" id="1176177"/>
    <lineage>
        <taxon>Bacteria</taxon>
        <taxon>Pseudomonadati</taxon>
        <taxon>Pseudomonadota</taxon>
        <taxon>Alphaproteobacteria</taxon>
        <taxon>Hyphomicrobiales</taxon>
        <taxon>Methylobacteriaceae</taxon>
        <taxon>Methylobacterium</taxon>
    </lineage>
</organism>
<dbReference type="Proteomes" id="UP001156881">
    <property type="component" value="Unassembled WGS sequence"/>
</dbReference>
<protein>
    <submittedName>
        <fullName evidence="2">Uncharacterized protein</fullName>
    </submittedName>
</protein>
<dbReference type="EMBL" id="BSPG01000024">
    <property type="protein sequence ID" value="GLS45557.1"/>
    <property type="molecule type" value="Genomic_DNA"/>
</dbReference>
<name>A0ABQ6DBK9_9HYPH</name>
<gene>
    <name evidence="2" type="ORF">GCM10007884_35480</name>
</gene>
<evidence type="ECO:0000313" key="3">
    <source>
        <dbReference type="Proteomes" id="UP001156881"/>
    </source>
</evidence>
<evidence type="ECO:0000313" key="2">
    <source>
        <dbReference type="EMBL" id="GLS45557.1"/>
    </source>
</evidence>
<proteinExistence type="predicted"/>
<feature type="region of interest" description="Disordered" evidence="1">
    <location>
        <begin position="60"/>
        <end position="85"/>
    </location>
</feature>
<comment type="caution">
    <text evidence="2">The sequence shown here is derived from an EMBL/GenBank/DDBJ whole genome shotgun (WGS) entry which is preliminary data.</text>
</comment>
<keyword evidence="3" id="KW-1185">Reference proteome</keyword>
<accession>A0ABQ6DBK9</accession>
<reference evidence="3" key="1">
    <citation type="journal article" date="2019" name="Int. J. Syst. Evol. Microbiol.">
        <title>The Global Catalogue of Microorganisms (GCM) 10K type strain sequencing project: providing services to taxonomists for standard genome sequencing and annotation.</title>
        <authorList>
            <consortium name="The Broad Institute Genomics Platform"/>
            <consortium name="The Broad Institute Genome Sequencing Center for Infectious Disease"/>
            <person name="Wu L."/>
            <person name="Ma J."/>
        </authorList>
    </citation>
    <scope>NUCLEOTIDE SEQUENCE [LARGE SCALE GENOMIC DNA]</scope>
    <source>
        <strain evidence="3">NBRC 107710</strain>
    </source>
</reference>
<feature type="compositionally biased region" description="Basic residues" evidence="1">
    <location>
        <begin position="67"/>
        <end position="77"/>
    </location>
</feature>
<sequence length="123" mass="13221">MERYAAMVKRRSMMRSLTTSFAAPPPTVPQPEASFAPTWRELAPTVAALIGMLEIMETSPAKGPAQKAHRSTMRRHGAAAAAVGGSGAMEEVLRQVAEADTSRAERRSQLIREAWTGLSGWGA</sequence>